<dbReference type="Proteomes" id="UP000054007">
    <property type="component" value="Unassembled WGS sequence"/>
</dbReference>
<feature type="transmembrane region" description="Helical" evidence="1">
    <location>
        <begin position="212"/>
        <end position="230"/>
    </location>
</feature>
<dbReference type="GO" id="GO:0005886">
    <property type="term" value="C:plasma membrane"/>
    <property type="evidence" value="ECO:0007669"/>
    <property type="project" value="TreeGrafter"/>
</dbReference>
<feature type="transmembrane region" description="Helical" evidence="1">
    <location>
        <begin position="250"/>
        <end position="269"/>
    </location>
</feature>
<feature type="transmembrane region" description="Helical" evidence="1">
    <location>
        <begin position="173"/>
        <end position="192"/>
    </location>
</feature>
<dbReference type="OrthoDB" id="188035at2759"/>
<dbReference type="InterPro" id="IPR038770">
    <property type="entry name" value="Na+/solute_symporter_sf"/>
</dbReference>
<dbReference type="STRING" id="1314674.A0A0D7BDX8"/>
<feature type="transmembrane region" description="Helical" evidence="1">
    <location>
        <begin position="69"/>
        <end position="87"/>
    </location>
</feature>
<keyword evidence="1" id="KW-0472">Membrane</keyword>
<dbReference type="PANTHER" id="PTHR18640:SF5">
    <property type="entry name" value="SODIUM_BILE ACID COTRANSPORTER 7"/>
    <property type="match status" value="1"/>
</dbReference>
<accession>A0A0D7BDX8</accession>
<dbReference type="Gene3D" id="1.20.1530.20">
    <property type="match status" value="1"/>
</dbReference>
<organism evidence="2 3">
    <name type="scientific">Cylindrobasidium torrendii FP15055 ss-10</name>
    <dbReference type="NCBI Taxonomy" id="1314674"/>
    <lineage>
        <taxon>Eukaryota</taxon>
        <taxon>Fungi</taxon>
        <taxon>Dikarya</taxon>
        <taxon>Basidiomycota</taxon>
        <taxon>Agaricomycotina</taxon>
        <taxon>Agaricomycetes</taxon>
        <taxon>Agaricomycetidae</taxon>
        <taxon>Agaricales</taxon>
        <taxon>Marasmiineae</taxon>
        <taxon>Physalacriaceae</taxon>
        <taxon>Cylindrobasidium</taxon>
    </lineage>
</organism>
<keyword evidence="1" id="KW-1133">Transmembrane helix</keyword>
<evidence type="ECO:0000313" key="3">
    <source>
        <dbReference type="Proteomes" id="UP000054007"/>
    </source>
</evidence>
<evidence type="ECO:0000256" key="1">
    <source>
        <dbReference type="SAM" id="Phobius"/>
    </source>
</evidence>
<feature type="transmembrane region" description="Helical" evidence="1">
    <location>
        <begin position="99"/>
        <end position="122"/>
    </location>
</feature>
<dbReference type="InterPro" id="IPR016833">
    <property type="entry name" value="Put_Na-Bile_cotransptr"/>
</dbReference>
<feature type="transmembrane region" description="Helical" evidence="1">
    <location>
        <begin position="40"/>
        <end position="57"/>
    </location>
</feature>
<name>A0A0D7BDX8_9AGAR</name>
<feature type="transmembrane region" description="Helical" evidence="1">
    <location>
        <begin position="281"/>
        <end position="306"/>
    </location>
</feature>
<reference evidence="2 3" key="1">
    <citation type="journal article" date="2015" name="Fungal Genet. Biol.">
        <title>Evolution of novel wood decay mechanisms in Agaricales revealed by the genome sequences of Fistulina hepatica and Cylindrobasidium torrendii.</title>
        <authorList>
            <person name="Floudas D."/>
            <person name="Held B.W."/>
            <person name="Riley R."/>
            <person name="Nagy L.G."/>
            <person name="Koehler G."/>
            <person name="Ransdell A.S."/>
            <person name="Younus H."/>
            <person name="Chow J."/>
            <person name="Chiniquy J."/>
            <person name="Lipzen A."/>
            <person name="Tritt A."/>
            <person name="Sun H."/>
            <person name="Haridas S."/>
            <person name="LaButti K."/>
            <person name="Ohm R.A."/>
            <person name="Kues U."/>
            <person name="Blanchette R.A."/>
            <person name="Grigoriev I.V."/>
            <person name="Minto R.E."/>
            <person name="Hibbett D.S."/>
        </authorList>
    </citation>
    <scope>NUCLEOTIDE SEQUENCE [LARGE SCALE GENOMIC DNA]</scope>
    <source>
        <strain evidence="2 3">FP15055 ss-10</strain>
    </source>
</reference>
<gene>
    <name evidence="2" type="ORF">CYLTODRAFT_374517</name>
</gene>
<dbReference type="EMBL" id="KN880504">
    <property type="protein sequence ID" value="KIY68384.1"/>
    <property type="molecule type" value="Genomic_DNA"/>
</dbReference>
<feature type="transmembrane region" description="Helical" evidence="1">
    <location>
        <begin position="134"/>
        <end position="152"/>
    </location>
</feature>
<proteinExistence type="predicted"/>
<dbReference type="Pfam" id="PF13593">
    <property type="entry name" value="SBF_like"/>
    <property type="match status" value="1"/>
</dbReference>
<dbReference type="PIRSF" id="PIRSF026166">
    <property type="entry name" value="UCP026166"/>
    <property type="match status" value="1"/>
</dbReference>
<dbReference type="AlphaFoldDB" id="A0A0D7BDX8"/>
<keyword evidence="1" id="KW-0812">Transmembrane</keyword>
<evidence type="ECO:0000313" key="2">
    <source>
        <dbReference type="EMBL" id="KIY68384.1"/>
    </source>
</evidence>
<evidence type="ECO:0008006" key="4">
    <source>
        <dbReference type="Google" id="ProtNLM"/>
    </source>
</evidence>
<protein>
    <recommendedName>
        <fullName evidence="4">Sodium bile acid symporter family protein</fullName>
    </recommendedName>
</protein>
<sequence length="398" mass="43486">MSTNDKESTIPSPSPVVTPTAPSKFWKHAKTALGHVLDQWFLIALGIVVAIASQVQVAESQQHTKSTVVSYLCVCVVFLLTGLTLSTRALFTNYKRIGLHLYVQGFCFLIDSASVFAVMTLFGTNHHLMDPGLLVGFVFMGCVPTTISSNVVMTRSAHGNEAVTVVESTIGNVLAPFISPLLIRMYLLSGAWWTQSLDQFTSGSLTALYRRVFKQLGLSMLIPLFVGQVIQNLFPKITKKIMTEYKVGKLSSLALLVIVWSAYDAAFATGAFDTIPSSNSIIVVFISIAFYIVWLALGVSTARLLFKFNKRDTVSIAYCVPAKTPAMGVPLATSMFVGLDASTRAKLQIPLVIFQGLQIAMGSLLVPAFRNWVRDEEEREKALLEGKNTGKERESGNV</sequence>
<dbReference type="PANTHER" id="PTHR18640">
    <property type="entry name" value="SOLUTE CARRIER FAMILY 10 MEMBER 7"/>
    <property type="match status" value="1"/>
</dbReference>
<keyword evidence="3" id="KW-1185">Reference proteome</keyword>